<organism evidence="2 3">
    <name type="scientific">Rhynchosporium secalis</name>
    <name type="common">Barley scald fungus</name>
    <dbReference type="NCBI Taxonomy" id="38038"/>
    <lineage>
        <taxon>Eukaryota</taxon>
        <taxon>Fungi</taxon>
        <taxon>Dikarya</taxon>
        <taxon>Ascomycota</taxon>
        <taxon>Pezizomycotina</taxon>
        <taxon>Leotiomycetes</taxon>
        <taxon>Helotiales</taxon>
        <taxon>Ploettnerulaceae</taxon>
        <taxon>Rhynchosporium</taxon>
    </lineage>
</organism>
<feature type="region of interest" description="Disordered" evidence="1">
    <location>
        <begin position="1"/>
        <end position="21"/>
    </location>
</feature>
<reference evidence="3" key="1">
    <citation type="submission" date="2016-03" db="EMBL/GenBank/DDBJ databases">
        <authorList>
            <person name="Guldener U."/>
        </authorList>
    </citation>
    <scope>NUCLEOTIDE SEQUENCE [LARGE SCALE GENOMIC DNA]</scope>
</reference>
<protein>
    <submittedName>
        <fullName evidence="2">Uncharacterized protein</fullName>
    </submittedName>
</protein>
<evidence type="ECO:0000256" key="1">
    <source>
        <dbReference type="SAM" id="MobiDB-lite"/>
    </source>
</evidence>
<sequence length="102" mass="11626">MYISNTTDTPDRHTKGKLTTAPSSQLDTLEAYKFSLRPFHPSPLLCVLAKYDVRSSYASTYDRLLTQFLEWDRHSSSLDEATLLASRVDAHIIARKSKTVMF</sequence>
<evidence type="ECO:0000313" key="2">
    <source>
        <dbReference type="EMBL" id="CZT41332.1"/>
    </source>
</evidence>
<keyword evidence="3" id="KW-1185">Reference proteome</keyword>
<gene>
    <name evidence="2" type="ORF">RSE6_01056</name>
</gene>
<dbReference type="Proteomes" id="UP000177625">
    <property type="component" value="Unassembled WGS sequence"/>
</dbReference>
<evidence type="ECO:0000313" key="3">
    <source>
        <dbReference type="Proteomes" id="UP000177625"/>
    </source>
</evidence>
<dbReference type="EMBL" id="FJVC01000032">
    <property type="protein sequence ID" value="CZT41332.1"/>
    <property type="molecule type" value="Genomic_DNA"/>
</dbReference>
<accession>A0A1E1LWT2</accession>
<proteinExistence type="predicted"/>
<name>A0A1E1LWT2_RHYSE</name>
<dbReference type="AlphaFoldDB" id="A0A1E1LWT2"/>